<name>Q7MKE4_VIBVY</name>
<organism evidence="1 2">
    <name type="scientific">Vibrio vulnificus (strain YJ016)</name>
    <dbReference type="NCBI Taxonomy" id="196600"/>
    <lineage>
        <taxon>Bacteria</taxon>
        <taxon>Pseudomonadati</taxon>
        <taxon>Pseudomonadota</taxon>
        <taxon>Gammaproteobacteria</taxon>
        <taxon>Vibrionales</taxon>
        <taxon>Vibrionaceae</taxon>
        <taxon>Vibrio</taxon>
    </lineage>
</organism>
<dbReference type="Proteomes" id="UP000002675">
    <property type="component" value="Chromosome I"/>
</dbReference>
<protein>
    <submittedName>
        <fullName evidence="1">Uncharacterized protein</fullName>
    </submittedName>
</protein>
<proteinExistence type="predicted"/>
<reference evidence="1 2" key="1">
    <citation type="journal article" date="2003" name="Genome Res.">
        <title>Comparative genome analysis of Vibrio vulnificus, a marine pathogen.</title>
        <authorList>
            <person name="Chen C.Y."/>
            <person name="Wu K.M."/>
            <person name="Chang Y.C."/>
            <person name="Chang C.H."/>
            <person name="Tsai H.C."/>
            <person name="Liao T.L."/>
            <person name="Liu Y.M."/>
            <person name="Chen H.J."/>
            <person name="Shen A.B."/>
            <person name="Li J.C."/>
            <person name="Su T.L."/>
            <person name="Shao C.P."/>
            <person name="Lee C.T."/>
            <person name="Hor L.I."/>
            <person name="Tsai S.F."/>
        </authorList>
    </citation>
    <scope>NUCLEOTIDE SEQUENCE [LARGE SCALE GENOMIC DNA]</scope>
    <source>
        <strain evidence="1 2">YJ016</strain>
    </source>
</reference>
<sequence>MERGIMRVVPTGAVFYAVCELKLDNCAAREGGAVTTVLLSDTLEQVNTCKVCLNNKIREGEWVVEGSRVSNMRESLDLAILDNTGEVIVAVEIKSHIRTQKMRVKKILEGMSLKQSLLGTPYFAYASPNTVAIYERSEDSLHELFISKPDLTLPMFIDAVGDTPSSPLMQAKQHMLLERAFARYFKSDAFLRELPKNLKVVFSENEVFMEYVVKNT</sequence>
<dbReference type="KEGG" id="vvy:VV1857"/>
<dbReference type="EMBL" id="BA000037">
    <property type="protein sequence ID" value="BAC94621.1"/>
    <property type="molecule type" value="Genomic_DNA"/>
</dbReference>
<gene>
    <name evidence="1" type="ordered locus">VV1857</name>
</gene>
<evidence type="ECO:0000313" key="1">
    <source>
        <dbReference type="EMBL" id="BAC94621.1"/>
    </source>
</evidence>
<dbReference type="AlphaFoldDB" id="Q7MKE4"/>
<dbReference type="HOGENOM" id="CLU_1277196_0_0_6"/>
<accession>Q7MKE4</accession>
<evidence type="ECO:0000313" key="2">
    <source>
        <dbReference type="Proteomes" id="UP000002675"/>
    </source>
</evidence>